<evidence type="ECO:0000256" key="1">
    <source>
        <dbReference type="SAM" id="Phobius"/>
    </source>
</evidence>
<sequence length="70" mass="8367">MTSKEKWLTLLCMACIFMMLFVSVEVNINQIKPRNFADKDLKCIDGKLFEEVKKNMFVTNHLECFEQRKF</sequence>
<keyword evidence="1" id="KW-0472">Membrane</keyword>
<keyword evidence="1" id="KW-1133">Transmembrane helix</keyword>
<gene>
    <name evidence="2" type="ORF">UFOVP765_54</name>
</gene>
<evidence type="ECO:0008006" key="3">
    <source>
        <dbReference type="Google" id="ProtNLM"/>
    </source>
</evidence>
<organism evidence="2">
    <name type="scientific">uncultured Caudovirales phage</name>
    <dbReference type="NCBI Taxonomy" id="2100421"/>
    <lineage>
        <taxon>Viruses</taxon>
        <taxon>Duplodnaviria</taxon>
        <taxon>Heunggongvirae</taxon>
        <taxon>Uroviricota</taxon>
        <taxon>Caudoviricetes</taxon>
        <taxon>Peduoviridae</taxon>
        <taxon>Maltschvirus</taxon>
        <taxon>Maltschvirus maltsch</taxon>
    </lineage>
</organism>
<dbReference type="EMBL" id="LR796703">
    <property type="protein sequence ID" value="CAB4161135.1"/>
    <property type="molecule type" value="Genomic_DNA"/>
</dbReference>
<protein>
    <recommendedName>
        <fullName evidence="3">Transmembrane protein</fullName>
    </recommendedName>
</protein>
<keyword evidence="1" id="KW-0812">Transmembrane</keyword>
<accession>A0A6J5NVL7</accession>
<evidence type="ECO:0000313" key="2">
    <source>
        <dbReference type="EMBL" id="CAB4161135.1"/>
    </source>
</evidence>
<reference evidence="2" key="1">
    <citation type="submission" date="2020-04" db="EMBL/GenBank/DDBJ databases">
        <authorList>
            <person name="Chiriac C."/>
            <person name="Salcher M."/>
            <person name="Ghai R."/>
            <person name="Kavagutti S V."/>
        </authorList>
    </citation>
    <scope>NUCLEOTIDE SEQUENCE</scope>
</reference>
<name>A0A6J5NVL7_9CAUD</name>
<proteinExistence type="predicted"/>
<feature type="transmembrane region" description="Helical" evidence="1">
    <location>
        <begin position="7"/>
        <end position="24"/>
    </location>
</feature>